<keyword evidence="2" id="KW-0812">Transmembrane</keyword>
<dbReference type="EMBL" id="FUKQ01000026">
    <property type="protein sequence ID" value="SJN30415.1"/>
    <property type="molecule type" value="Genomic_DNA"/>
</dbReference>
<proteinExistence type="predicted"/>
<gene>
    <name evidence="3" type="ORF">FM114_07100</name>
</gene>
<evidence type="ECO:0000256" key="1">
    <source>
        <dbReference type="SAM" id="MobiDB-lite"/>
    </source>
</evidence>
<protein>
    <submittedName>
        <fullName evidence="3">Uncharacterized protein</fullName>
    </submittedName>
</protein>
<accession>A0A1R4JF46</accession>
<organism evidence="3 4">
    <name type="scientific">Luteococcus japonicus LSP_Lj1</name>
    <dbReference type="NCBI Taxonomy" id="1255658"/>
    <lineage>
        <taxon>Bacteria</taxon>
        <taxon>Bacillati</taxon>
        <taxon>Actinomycetota</taxon>
        <taxon>Actinomycetes</taxon>
        <taxon>Propionibacteriales</taxon>
        <taxon>Propionibacteriaceae</taxon>
        <taxon>Luteococcus</taxon>
    </lineage>
</organism>
<name>A0A1R4JF46_9ACTN</name>
<keyword evidence="4" id="KW-1185">Reference proteome</keyword>
<feature type="transmembrane region" description="Helical" evidence="2">
    <location>
        <begin position="36"/>
        <end position="55"/>
    </location>
</feature>
<keyword evidence="2" id="KW-1133">Transmembrane helix</keyword>
<evidence type="ECO:0000313" key="4">
    <source>
        <dbReference type="Proteomes" id="UP000188342"/>
    </source>
</evidence>
<dbReference type="STRING" id="1255658.FM114_07100"/>
<sequence>MPVLVLVATIALSLLTLFWTWTRWSMGHGARVLLRGLGVVLVIVGLYLSGLGNLVGNGVRSIHDWAQRTQMSTPMLVGFSLAGAGLVFWVVGTLLRPRTREQAKAARLQRRGTAAPLASTSGRTTKRPAAPTPAPASDEDAEIAAILDRRGIQ</sequence>
<dbReference type="Proteomes" id="UP000188342">
    <property type="component" value="Unassembled WGS sequence"/>
</dbReference>
<reference evidence="3 4" key="1">
    <citation type="submission" date="2017-02" db="EMBL/GenBank/DDBJ databases">
        <authorList>
            <person name="Peterson S.W."/>
        </authorList>
    </citation>
    <scope>NUCLEOTIDE SEQUENCE [LARGE SCALE GENOMIC DNA]</scope>
    <source>
        <strain evidence="3 4">LSP_Lj1</strain>
    </source>
</reference>
<feature type="transmembrane region" description="Helical" evidence="2">
    <location>
        <begin position="75"/>
        <end position="95"/>
    </location>
</feature>
<dbReference type="AlphaFoldDB" id="A0A1R4JF46"/>
<evidence type="ECO:0000313" key="3">
    <source>
        <dbReference type="EMBL" id="SJN30415.1"/>
    </source>
</evidence>
<keyword evidence="2" id="KW-0472">Membrane</keyword>
<feature type="region of interest" description="Disordered" evidence="1">
    <location>
        <begin position="105"/>
        <end position="142"/>
    </location>
</feature>
<feature type="transmembrane region" description="Helical" evidence="2">
    <location>
        <begin position="6"/>
        <end position="24"/>
    </location>
</feature>
<evidence type="ECO:0000256" key="2">
    <source>
        <dbReference type="SAM" id="Phobius"/>
    </source>
</evidence>